<organism evidence="1">
    <name type="scientific">Sesamum radiatum</name>
    <name type="common">Black benniseed</name>
    <dbReference type="NCBI Taxonomy" id="300843"/>
    <lineage>
        <taxon>Eukaryota</taxon>
        <taxon>Viridiplantae</taxon>
        <taxon>Streptophyta</taxon>
        <taxon>Embryophyta</taxon>
        <taxon>Tracheophyta</taxon>
        <taxon>Spermatophyta</taxon>
        <taxon>Magnoliopsida</taxon>
        <taxon>eudicotyledons</taxon>
        <taxon>Gunneridae</taxon>
        <taxon>Pentapetalae</taxon>
        <taxon>asterids</taxon>
        <taxon>lamiids</taxon>
        <taxon>Lamiales</taxon>
        <taxon>Pedaliaceae</taxon>
        <taxon>Sesamum</taxon>
    </lineage>
</organism>
<dbReference type="AlphaFoldDB" id="A0AAW2RF57"/>
<sequence length="95" mass="10682">MVGMGSLLFALGCLKMQYFQFGGMVQSGLWELGRADWDFFLTICWALWEMRNQKLFGGRRVEALEVIRLARRICGSSGVLCELDGGSFDSSLSLF</sequence>
<reference evidence="1" key="1">
    <citation type="submission" date="2020-06" db="EMBL/GenBank/DDBJ databases">
        <authorList>
            <person name="Li T."/>
            <person name="Hu X."/>
            <person name="Zhang T."/>
            <person name="Song X."/>
            <person name="Zhang H."/>
            <person name="Dai N."/>
            <person name="Sheng W."/>
            <person name="Hou X."/>
            <person name="Wei L."/>
        </authorList>
    </citation>
    <scope>NUCLEOTIDE SEQUENCE</scope>
    <source>
        <strain evidence="1">G02</strain>
        <tissue evidence="1">Leaf</tissue>
    </source>
</reference>
<protein>
    <submittedName>
        <fullName evidence="1">Uncharacterized protein</fullName>
    </submittedName>
</protein>
<dbReference type="EMBL" id="JACGWJ010000013">
    <property type="protein sequence ID" value="KAL0378669.1"/>
    <property type="molecule type" value="Genomic_DNA"/>
</dbReference>
<comment type="caution">
    <text evidence="1">The sequence shown here is derived from an EMBL/GenBank/DDBJ whole genome shotgun (WGS) entry which is preliminary data.</text>
</comment>
<proteinExistence type="predicted"/>
<evidence type="ECO:0000313" key="1">
    <source>
        <dbReference type="EMBL" id="KAL0378669.1"/>
    </source>
</evidence>
<name>A0AAW2RF57_SESRA</name>
<accession>A0AAW2RF57</accession>
<gene>
    <name evidence="1" type="ORF">Sradi_3172400</name>
</gene>
<reference evidence="1" key="2">
    <citation type="journal article" date="2024" name="Plant">
        <title>Genomic evolution and insights into agronomic trait innovations of Sesamum species.</title>
        <authorList>
            <person name="Miao H."/>
            <person name="Wang L."/>
            <person name="Qu L."/>
            <person name="Liu H."/>
            <person name="Sun Y."/>
            <person name="Le M."/>
            <person name="Wang Q."/>
            <person name="Wei S."/>
            <person name="Zheng Y."/>
            <person name="Lin W."/>
            <person name="Duan Y."/>
            <person name="Cao H."/>
            <person name="Xiong S."/>
            <person name="Wang X."/>
            <person name="Wei L."/>
            <person name="Li C."/>
            <person name="Ma Q."/>
            <person name="Ju M."/>
            <person name="Zhao R."/>
            <person name="Li G."/>
            <person name="Mu C."/>
            <person name="Tian Q."/>
            <person name="Mei H."/>
            <person name="Zhang T."/>
            <person name="Gao T."/>
            <person name="Zhang H."/>
        </authorList>
    </citation>
    <scope>NUCLEOTIDE SEQUENCE</scope>
    <source>
        <strain evidence="1">G02</strain>
    </source>
</reference>